<accession>A0A675B398</accession>
<dbReference type="VEuPathDB" id="VectorBase:ADAC100502"/>
<evidence type="ECO:0000313" key="2">
    <source>
        <dbReference type="EnsemblMetazoa" id="ADAC100502-PA"/>
    </source>
</evidence>
<dbReference type="Proteomes" id="UP000000673">
    <property type="component" value="Unassembled WGS sequence"/>
</dbReference>
<keyword evidence="3" id="KW-1185">Reference proteome</keyword>
<reference evidence="3" key="1">
    <citation type="journal article" date="2010" name="BMC Genomics">
        <title>Combination of measures distinguishes pre-miRNAs from other stem-loops in the genome of the newly sequenced Anopheles darlingi.</title>
        <authorList>
            <person name="Mendes N.D."/>
            <person name="Freitas A.T."/>
            <person name="Vasconcelos A.T."/>
            <person name="Sagot M.F."/>
        </authorList>
    </citation>
    <scope>NUCLEOTIDE SEQUENCE</scope>
</reference>
<name>A0A675B398_ANODA</name>
<sequence length="254" mass="28412">MDLPIYRHILGWFRAKGTRPRSSKLREIAGQLYAINNGLKLGFLWDVGCLSRAQASLLLDSLKEANLIANTLVVLEIGGDLECDFGICDSFRFGSMQGNRTVFIDVSASLAKPRLVLPEVNEHLHATIASLQTKMLSLDRKGVPTQTIKWIVNTAICRTTLYGVFIGYPVVYWYDITVSQENCLSQVPLVVFQVKQTPQRTNASSPLISFSVPAHLLDEQPNVTDAISLWKHSTVDRYDLQLLQSTKIFSNVIM</sequence>
<dbReference type="PANTHER" id="PTHR31366">
    <property type="entry name" value="UPF0739 PROTEIN C1ORF74"/>
    <property type="match status" value="1"/>
</dbReference>
<reference evidence="2" key="2">
    <citation type="submission" date="2020-03" db="UniProtKB">
        <authorList>
            <consortium name="EnsemblMetazoa"/>
        </authorList>
    </citation>
    <scope>IDENTIFICATION</scope>
</reference>
<dbReference type="Pfam" id="PF14953">
    <property type="entry name" value="DUF4504"/>
    <property type="match status" value="1"/>
</dbReference>
<proteinExistence type="inferred from homology"/>
<dbReference type="EnsemblMetazoa" id="ADAC100502-RA">
    <property type="protein sequence ID" value="ADAC100502-PA"/>
    <property type="gene ID" value="ADAC100502"/>
</dbReference>
<dbReference type="InterPro" id="IPR027850">
    <property type="entry name" value="DUF4504"/>
</dbReference>
<dbReference type="PANTHER" id="PTHR31366:SF2">
    <property type="entry name" value="UPF0739 PROTEIN C1ORF74"/>
    <property type="match status" value="1"/>
</dbReference>
<organism evidence="2 3">
    <name type="scientific">Anopheles darlingi</name>
    <name type="common">Mosquito</name>
    <dbReference type="NCBI Taxonomy" id="43151"/>
    <lineage>
        <taxon>Eukaryota</taxon>
        <taxon>Metazoa</taxon>
        <taxon>Ecdysozoa</taxon>
        <taxon>Arthropoda</taxon>
        <taxon>Hexapoda</taxon>
        <taxon>Insecta</taxon>
        <taxon>Pterygota</taxon>
        <taxon>Neoptera</taxon>
        <taxon>Endopterygota</taxon>
        <taxon>Diptera</taxon>
        <taxon>Nematocera</taxon>
        <taxon>Culicoidea</taxon>
        <taxon>Culicidae</taxon>
        <taxon>Anophelinae</taxon>
        <taxon>Anopheles</taxon>
    </lineage>
</organism>
<evidence type="ECO:0000256" key="1">
    <source>
        <dbReference type="ARBA" id="ARBA00007065"/>
    </source>
</evidence>
<evidence type="ECO:0000313" key="3">
    <source>
        <dbReference type="Proteomes" id="UP000000673"/>
    </source>
</evidence>
<protein>
    <submittedName>
        <fullName evidence="2">Uncharacterized protein</fullName>
    </submittedName>
</protein>
<comment type="similarity">
    <text evidence="1">Belongs to the UPF0739 family.</text>
</comment>
<dbReference type="AlphaFoldDB" id="A0A675B398"/>